<comment type="caution">
    <text evidence="2">The sequence shown here is derived from an EMBL/GenBank/DDBJ whole genome shotgun (WGS) entry which is preliminary data.</text>
</comment>
<accession>A0A816HDY7</accession>
<dbReference type="AlphaFoldDB" id="A0A816HDY7"/>
<dbReference type="EMBL" id="CAJNOR010016685">
    <property type="protein sequence ID" value="CAF1685690.1"/>
    <property type="molecule type" value="Genomic_DNA"/>
</dbReference>
<gene>
    <name evidence="2" type="ORF">XAT740_LOCUS61851</name>
</gene>
<feature type="transmembrane region" description="Helical" evidence="1">
    <location>
        <begin position="51"/>
        <end position="70"/>
    </location>
</feature>
<dbReference type="Proteomes" id="UP000663828">
    <property type="component" value="Unassembled WGS sequence"/>
</dbReference>
<feature type="transmembrane region" description="Helical" evidence="1">
    <location>
        <begin position="82"/>
        <end position="101"/>
    </location>
</feature>
<keyword evidence="1" id="KW-0812">Transmembrane</keyword>
<organism evidence="2 3">
    <name type="scientific">Adineta ricciae</name>
    <name type="common">Rotifer</name>
    <dbReference type="NCBI Taxonomy" id="249248"/>
    <lineage>
        <taxon>Eukaryota</taxon>
        <taxon>Metazoa</taxon>
        <taxon>Spiralia</taxon>
        <taxon>Gnathifera</taxon>
        <taxon>Rotifera</taxon>
        <taxon>Eurotatoria</taxon>
        <taxon>Bdelloidea</taxon>
        <taxon>Adinetida</taxon>
        <taxon>Adinetidae</taxon>
        <taxon>Adineta</taxon>
    </lineage>
</organism>
<keyword evidence="1" id="KW-0472">Membrane</keyword>
<name>A0A816HDY7_ADIRI</name>
<evidence type="ECO:0000256" key="1">
    <source>
        <dbReference type="SAM" id="Phobius"/>
    </source>
</evidence>
<protein>
    <recommendedName>
        <fullName evidence="4">G-protein coupled receptors family 1 profile domain-containing protein</fullName>
    </recommendedName>
</protein>
<feature type="transmembrane region" description="Helical" evidence="1">
    <location>
        <begin position="20"/>
        <end position="39"/>
    </location>
</feature>
<reference evidence="2" key="1">
    <citation type="submission" date="2021-02" db="EMBL/GenBank/DDBJ databases">
        <authorList>
            <person name="Nowell W R."/>
        </authorList>
    </citation>
    <scope>NUCLEOTIDE SEQUENCE</scope>
</reference>
<keyword evidence="3" id="KW-1185">Reference proteome</keyword>
<keyword evidence="1" id="KW-1133">Transmembrane helix</keyword>
<evidence type="ECO:0000313" key="3">
    <source>
        <dbReference type="Proteomes" id="UP000663828"/>
    </source>
</evidence>
<proteinExistence type="predicted"/>
<evidence type="ECO:0000313" key="2">
    <source>
        <dbReference type="EMBL" id="CAF1685690.1"/>
    </source>
</evidence>
<sequence>MNNTISDKGFVKFASRSEEFILPCLLLIGTTCNTLTFAVMRRGRMRHSSSCFYMATLAIADTFVLWIGCLNRWLELLDKKRPILACNLCCKLGTFAFFFFADCR</sequence>
<dbReference type="Gene3D" id="1.20.1070.10">
    <property type="entry name" value="Rhodopsin 7-helix transmembrane proteins"/>
    <property type="match status" value="1"/>
</dbReference>
<evidence type="ECO:0008006" key="4">
    <source>
        <dbReference type="Google" id="ProtNLM"/>
    </source>
</evidence>
<dbReference type="SUPFAM" id="SSF81321">
    <property type="entry name" value="Family A G protein-coupled receptor-like"/>
    <property type="match status" value="1"/>
</dbReference>